<keyword evidence="2" id="KW-1185">Reference proteome</keyword>
<reference evidence="1 2" key="1">
    <citation type="submission" date="2017-03" db="EMBL/GenBank/DDBJ databases">
        <title>Widespread Adenine N6-methylation of Active Genes in Fungi.</title>
        <authorList>
            <consortium name="DOE Joint Genome Institute"/>
            <person name="Mondo S.J."/>
            <person name="Dannebaum R.O."/>
            <person name="Kuo R.C."/>
            <person name="Louie K.B."/>
            <person name="Bewick A.J."/>
            <person name="Labutti K."/>
            <person name="Haridas S."/>
            <person name="Kuo A."/>
            <person name="Salamov A."/>
            <person name="Ahrendt S.R."/>
            <person name="Lau R."/>
            <person name="Bowen B.P."/>
            <person name="Lipzen A."/>
            <person name="Sullivan W."/>
            <person name="Andreopoulos W.B."/>
            <person name="Clum A."/>
            <person name="Lindquist E."/>
            <person name="Daum C."/>
            <person name="Northen T.R."/>
            <person name="Ramamoorthy G."/>
            <person name="Schmitz R.J."/>
            <person name="Gryganskyi A."/>
            <person name="Culley D."/>
            <person name="Magnuson J."/>
            <person name="James T.Y."/>
            <person name="O'Malley M.A."/>
            <person name="Stajich J.E."/>
            <person name="Spatafora J.W."/>
            <person name="Visel A."/>
            <person name="Grigoriev I.V."/>
        </authorList>
    </citation>
    <scope>NUCLEOTIDE SEQUENCE [LARGE SCALE GENOMIC DNA]</scope>
    <source>
        <strain evidence="1 2">NRRL Y-17943</strain>
    </source>
</reference>
<dbReference type="Proteomes" id="UP000193218">
    <property type="component" value="Unassembled WGS sequence"/>
</dbReference>
<gene>
    <name evidence="1" type="ORF">BD324DRAFT_680041</name>
</gene>
<dbReference type="AlphaFoldDB" id="A0A1Y1UJY0"/>
<dbReference type="PANTHER" id="PTHR43591:SF24">
    <property type="entry name" value="2-METHOXY-6-POLYPRENYL-1,4-BENZOQUINOL METHYLASE, MITOCHONDRIAL"/>
    <property type="match status" value="1"/>
</dbReference>
<comment type="caution">
    <text evidence="1">The sequence shown here is derived from an EMBL/GenBank/DDBJ whole genome shotgun (WGS) entry which is preliminary data.</text>
</comment>
<evidence type="ECO:0000313" key="1">
    <source>
        <dbReference type="EMBL" id="ORX38292.1"/>
    </source>
</evidence>
<dbReference type="OrthoDB" id="2013972at2759"/>
<dbReference type="CDD" id="cd02440">
    <property type="entry name" value="AdoMet_MTases"/>
    <property type="match status" value="1"/>
</dbReference>
<organism evidence="1 2">
    <name type="scientific">Kockovaella imperatae</name>
    <dbReference type="NCBI Taxonomy" id="4999"/>
    <lineage>
        <taxon>Eukaryota</taxon>
        <taxon>Fungi</taxon>
        <taxon>Dikarya</taxon>
        <taxon>Basidiomycota</taxon>
        <taxon>Agaricomycotina</taxon>
        <taxon>Tremellomycetes</taxon>
        <taxon>Tremellales</taxon>
        <taxon>Cuniculitremaceae</taxon>
        <taxon>Kockovaella</taxon>
    </lineage>
</organism>
<dbReference type="Gene3D" id="3.40.50.150">
    <property type="entry name" value="Vaccinia Virus protein VP39"/>
    <property type="match status" value="1"/>
</dbReference>
<dbReference type="PANTHER" id="PTHR43591">
    <property type="entry name" value="METHYLTRANSFERASE"/>
    <property type="match status" value="1"/>
</dbReference>
<dbReference type="EMBL" id="NBSH01000004">
    <property type="protein sequence ID" value="ORX38292.1"/>
    <property type="molecule type" value="Genomic_DNA"/>
</dbReference>
<dbReference type="SUPFAM" id="SSF53335">
    <property type="entry name" value="S-adenosyl-L-methionine-dependent methyltransferases"/>
    <property type="match status" value="1"/>
</dbReference>
<dbReference type="Pfam" id="PF13489">
    <property type="entry name" value="Methyltransf_23"/>
    <property type="match status" value="1"/>
</dbReference>
<accession>A0A1Y1UJY0</accession>
<dbReference type="STRING" id="4999.A0A1Y1UJY0"/>
<evidence type="ECO:0000313" key="2">
    <source>
        <dbReference type="Proteomes" id="UP000193218"/>
    </source>
</evidence>
<evidence type="ECO:0008006" key="3">
    <source>
        <dbReference type="Google" id="ProtNLM"/>
    </source>
</evidence>
<dbReference type="RefSeq" id="XP_021872214.1">
    <property type="nucleotide sequence ID" value="XM_022019065.1"/>
</dbReference>
<dbReference type="GO" id="GO:0008168">
    <property type="term" value="F:methyltransferase activity"/>
    <property type="evidence" value="ECO:0007669"/>
    <property type="project" value="TreeGrafter"/>
</dbReference>
<protein>
    <recommendedName>
        <fullName evidence="3">S-adenosyl-L-methionine-dependent methyltransferase</fullName>
    </recommendedName>
</protein>
<name>A0A1Y1UJY0_9TREE</name>
<dbReference type="InterPro" id="IPR029063">
    <property type="entry name" value="SAM-dependent_MTases_sf"/>
</dbReference>
<proteinExistence type="predicted"/>
<dbReference type="GeneID" id="33560874"/>
<dbReference type="InParanoid" id="A0A1Y1UJY0"/>
<sequence length="391" mass="43705">MHTVPPGSNSPTAGSTISEIMLRHDTGHKDDNTDTFNDGATETDNRSLMTFCKSIPFTCRDVRTMAHHMDSDSATFSMTSSMENAIFREDAGRRFQATNDDYSLPADELEFARLDYQHFGLKARASPTQLYHDKNYLAPIPEALKDDGTGQRKRGLDIGAGTGIWAIEMAQEFPSVDWTALDLIPVQRDGTPDNLHFMQEDASIGIGFPDDYFDCVHARALIAGMRNWPKFIEEVIRVTRPGGLVVFIEPNLPMGLYKSTAEETRAVTPGAYAFADVMARAFTRRGYDINAASKTILSVLKANDLVDRVEQVEASFPCSPWAVEPNWKKSGIMMKFNAISVPETTKVLIMDAMEMPQYQVEALGKAYVEDIEAGHRLVYPIYHNWAWKKGL</sequence>